<dbReference type="Proteomes" id="UP000233837">
    <property type="component" value="Unassembled WGS sequence"/>
</dbReference>
<accession>A0A2I0XAQ7</accession>
<sequence length="80" mass="9233">MVGGPAKVWRWSTTDQKSQVRRPLVAGQKYDDGRWLSRSIATIGGREKVWPWPEARQKSDHVLRMGRSLVMTGGREEVRR</sequence>
<organism evidence="1 2">
    <name type="scientific">Dendrobium catenatum</name>
    <dbReference type="NCBI Taxonomy" id="906689"/>
    <lineage>
        <taxon>Eukaryota</taxon>
        <taxon>Viridiplantae</taxon>
        <taxon>Streptophyta</taxon>
        <taxon>Embryophyta</taxon>
        <taxon>Tracheophyta</taxon>
        <taxon>Spermatophyta</taxon>
        <taxon>Magnoliopsida</taxon>
        <taxon>Liliopsida</taxon>
        <taxon>Asparagales</taxon>
        <taxon>Orchidaceae</taxon>
        <taxon>Epidendroideae</taxon>
        <taxon>Malaxideae</taxon>
        <taxon>Dendrobiinae</taxon>
        <taxon>Dendrobium</taxon>
    </lineage>
</organism>
<evidence type="ECO:0000313" key="2">
    <source>
        <dbReference type="Proteomes" id="UP000233837"/>
    </source>
</evidence>
<proteinExistence type="predicted"/>
<name>A0A2I0XAQ7_9ASPA</name>
<reference evidence="1 2" key="1">
    <citation type="journal article" date="2016" name="Sci. Rep.">
        <title>The Dendrobium catenatum Lindl. genome sequence provides insights into polysaccharide synthase, floral development and adaptive evolution.</title>
        <authorList>
            <person name="Zhang G.Q."/>
            <person name="Xu Q."/>
            <person name="Bian C."/>
            <person name="Tsai W.C."/>
            <person name="Yeh C.M."/>
            <person name="Liu K.W."/>
            <person name="Yoshida K."/>
            <person name="Zhang L.S."/>
            <person name="Chang S.B."/>
            <person name="Chen F."/>
            <person name="Shi Y."/>
            <person name="Su Y.Y."/>
            <person name="Zhang Y.Q."/>
            <person name="Chen L.J."/>
            <person name="Yin Y."/>
            <person name="Lin M."/>
            <person name="Huang H."/>
            <person name="Deng H."/>
            <person name="Wang Z.W."/>
            <person name="Zhu S.L."/>
            <person name="Zhao X."/>
            <person name="Deng C."/>
            <person name="Niu S.C."/>
            <person name="Huang J."/>
            <person name="Wang M."/>
            <person name="Liu G.H."/>
            <person name="Yang H.J."/>
            <person name="Xiao X.J."/>
            <person name="Hsiao Y.Y."/>
            <person name="Wu W.L."/>
            <person name="Chen Y.Y."/>
            <person name="Mitsuda N."/>
            <person name="Ohme-Takagi M."/>
            <person name="Luo Y.B."/>
            <person name="Van de Peer Y."/>
            <person name="Liu Z.J."/>
        </authorList>
    </citation>
    <scope>NUCLEOTIDE SEQUENCE [LARGE SCALE GENOMIC DNA]</scope>
    <source>
        <tissue evidence="1">The whole plant</tissue>
    </source>
</reference>
<evidence type="ECO:0000313" key="1">
    <source>
        <dbReference type="EMBL" id="PKU84999.1"/>
    </source>
</evidence>
<reference evidence="1 2" key="2">
    <citation type="journal article" date="2017" name="Nature">
        <title>The Apostasia genome and the evolution of orchids.</title>
        <authorList>
            <person name="Zhang G.Q."/>
            <person name="Liu K.W."/>
            <person name="Li Z."/>
            <person name="Lohaus R."/>
            <person name="Hsiao Y.Y."/>
            <person name="Niu S.C."/>
            <person name="Wang J.Y."/>
            <person name="Lin Y.C."/>
            <person name="Xu Q."/>
            <person name="Chen L.J."/>
            <person name="Yoshida K."/>
            <person name="Fujiwara S."/>
            <person name="Wang Z.W."/>
            <person name="Zhang Y.Q."/>
            <person name="Mitsuda N."/>
            <person name="Wang M."/>
            <person name="Liu G.H."/>
            <person name="Pecoraro L."/>
            <person name="Huang H.X."/>
            <person name="Xiao X.J."/>
            <person name="Lin M."/>
            <person name="Wu X.Y."/>
            <person name="Wu W.L."/>
            <person name="Chen Y.Y."/>
            <person name="Chang S.B."/>
            <person name="Sakamoto S."/>
            <person name="Ohme-Takagi M."/>
            <person name="Yagi M."/>
            <person name="Zeng S.J."/>
            <person name="Shen C.Y."/>
            <person name="Yeh C.M."/>
            <person name="Luo Y.B."/>
            <person name="Tsai W.C."/>
            <person name="Van de Peer Y."/>
            <person name="Liu Z.J."/>
        </authorList>
    </citation>
    <scope>NUCLEOTIDE SEQUENCE [LARGE SCALE GENOMIC DNA]</scope>
    <source>
        <tissue evidence="1">The whole plant</tissue>
    </source>
</reference>
<dbReference type="AlphaFoldDB" id="A0A2I0XAQ7"/>
<keyword evidence="2" id="KW-1185">Reference proteome</keyword>
<protein>
    <submittedName>
        <fullName evidence="1">Uncharacterized protein</fullName>
    </submittedName>
</protein>
<gene>
    <name evidence="1" type="ORF">MA16_Dca017167</name>
</gene>
<dbReference type="EMBL" id="KZ502007">
    <property type="protein sequence ID" value="PKU84999.1"/>
    <property type="molecule type" value="Genomic_DNA"/>
</dbReference>